<dbReference type="AlphaFoldDB" id="A0A0G4G587"/>
<reference evidence="1" key="1">
    <citation type="submission" date="2014-11" db="EMBL/GenBank/DDBJ databases">
        <authorList>
            <person name="Otto D Thomas"/>
            <person name="Naeem Raeece"/>
        </authorList>
    </citation>
    <scope>NUCLEOTIDE SEQUENCE</scope>
</reference>
<dbReference type="EMBL" id="CDMZ01000888">
    <property type="protein sequence ID" value="CEM23382.1"/>
    <property type="molecule type" value="Genomic_DNA"/>
</dbReference>
<gene>
    <name evidence="1" type="ORF">Cvel_20242</name>
</gene>
<organism evidence="1">
    <name type="scientific">Chromera velia CCMP2878</name>
    <dbReference type="NCBI Taxonomy" id="1169474"/>
    <lineage>
        <taxon>Eukaryota</taxon>
        <taxon>Sar</taxon>
        <taxon>Alveolata</taxon>
        <taxon>Colpodellida</taxon>
        <taxon>Chromeraceae</taxon>
        <taxon>Chromera</taxon>
    </lineage>
</organism>
<protein>
    <submittedName>
        <fullName evidence="1">Uncharacterized protein</fullName>
    </submittedName>
</protein>
<proteinExistence type="predicted"/>
<name>A0A0G4G587_9ALVE</name>
<evidence type="ECO:0000313" key="1">
    <source>
        <dbReference type="EMBL" id="CEM23382.1"/>
    </source>
</evidence>
<accession>A0A0G4G587</accession>
<dbReference type="VEuPathDB" id="CryptoDB:Cvel_20242"/>
<sequence>MMVLSYCFDFRAASHAGAVRNSLSCRIVFHLKTTRLSVFRSLPSRVLVQDALVWSGLCSSHTDGPDDLFVRGLAFLLAGDLPDFSWLVWGAFPVRSATSPRVRCRSLRVLGLLGVRLVLLRPWSSGRSSIGMQLCARCFETEIDGSHLKVSHIASVPSGLVAAPVEGGSGRRSPYLLEGEDGSGV</sequence>